<dbReference type="STRING" id="5722.A2EGG1"/>
<accession>A2EGG1</accession>
<dbReference type="InterPro" id="IPR012677">
    <property type="entry name" value="Nucleotide-bd_a/b_plait_sf"/>
</dbReference>
<evidence type="ECO:0000256" key="2">
    <source>
        <dbReference type="ARBA" id="ARBA00022737"/>
    </source>
</evidence>
<keyword evidence="10" id="KW-1185">Reference proteome</keyword>
<dbReference type="Proteomes" id="UP000001542">
    <property type="component" value="Unassembled WGS sequence"/>
</dbReference>
<reference evidence="9" key="1">
    <citation type="submission" date="2006-10" db="EMBL/GenBank/DDBJ databases">
        <authorList>
            <person name="Amadeo P."/>
            <person name="Zhao Q."/>
            <person name="Wortman J."/>
            <person name="Fraser-Liggett C."/>
            <person name="Carlton J."/>
        </authorList>
    </citation>
    <scope>NUCLEOTIDE SEQUENCE</scope>
    <source>
        <strain evidence="9">G3</strain>
    </source>
</reference>
<dbReference type="PANTHER" id="PTHR12620">
    <property type="entry name" value="U2 SNRNP AUXILIARY FACTOR, SMALL SUBUNIT"/>
    <property type="match status" value="1"/>
</dbReference>
<dbReference type="InterPro" id="IPR035979">
    <property type="entry name" value="RBD_domain_sf"/>
</dbReference>
<feature type="zinc finger region" description="C3H1-type" evidence="6">
    <location>
        <begin position="21"/>
        <end position="52"/>
    </location>
</feature>
<evidence type="ECO:0000256" key="4">
    <source>
        <dbReference type="ARBA" id="ARBA00022833"/>
    </source>
</evidence>
<dbReference type="GO" id="GO:0089701">
    <property type="term" value="C:U2AF complex"/>
    <property type="evidence" value="ECO:0000318"/>
    <property type="project" value="GO_Central"/>
</dbReference>
<organism evidence="9 10">
    <name type="scientific">Trichomonas vaginalis (strain ATCC PRA-98 / G3)</name>
    <dbReference type="NCBI Taxonomy" id="412133"/>
    <lineage>
        <taxon>Eukaryota</taxon>
        <taxon>Metamonada</taxon>
        <taxon>Parabasalia</taxon>
        <taxon>Trichomonadida</taxon>
        <taxon>Trichomonadidae</taxon>
        <taxon>Trichomonas</taxon>
    </lineage>
</organism>
<dbReference type="GO" id="GO:0030628">
    <property type="term" value="F:pre-mRNA 3'-splice site binding"/>
    <property type="evidence" value="ECO:0000318"/>
    <property type="project" value="GO_Central"/>
</dbReference>
<keyword evidence="3 6" id="KW-0863">Zinc-finger</keyword>
<dbReference type="InParanoid" id="A2EGG1"/>
<dbReference type="eggNOG" id="KOG2202">
    <property type="taxonomic scope" value="Eukaryota"/>
</dbReference>
<dbReference type="PROSITE" id="PS50102">
    <property type="entry name" value="RRM"/>
    <property type="match status" value="1"/>
</dbReference>
<dbReference type="GO" id="GO:0008270">
    <property type="term" value="F:zinc ion binding"/>
    <property type="evidence" value="ECO:0007669"/>
    <property type="project" value="UniProtKB-KW"/>
</dbReference>
<dbReference type="FunCoup" id="A2EGG1">
    <property type="interactions" value="482"/>
</dbReference>
<gene>
    <name evidence="9" type="ORF">TVAG_404120</name>
</gene>
<keyword evidence="2" id="KW-0677">Repeat</keyword>
<dbReference type="FunFam" id="3.30.70.330:FF:001401">
    <property type="entry name" value="Uncharacterized protein"/>
    <property type="match status" value="1"/>
</dbReference>
<feature type="domain" description="RRM" evidence="7">
    <location>
        <begin position="80"/>
        <end position="152"/>
    </location>
</feature>
<dbReference type="VEuPathDB" id="TrichDB:TVAGG3_0675650"/>
<dbReference type="Pfam" id="PF00076">
    <property type="entry name" value="RRM_1"/>
    <property type="match status" value="1"/>
</dbReference>
<dbReference type="Gene3D" id="3.30.70.330">
    <property type="match status" value="1"/>
</dbReference>
<dbReference type="GO" id="GO:0005681">
    <property type="term" value="C:spliceosomal complex"/>
    <property type="evidence" value="ECO:0000318"/>
    <property type="project" value="GO_Central"/>
</dbReference>
<dbReference type="InterPro" id="IPR000504">
    <property type="entry name" value="RRM_dom"/>
</dbReference>
<evidence type="ECO:0000256" key="1">
    <source>
        <dbReference type="ARBA" id="ARBA00022723"/>
    </source>
</evidence>
<feature type="domain" description="C3H1-type" evidence="8">
    <location>
        <begin position="21"/>
        <end position="52"/>
    </location>
</feature>
<protein>
    <submittedName>
        <fullName evidence="9">Uncharacterized protein</fullName>
    </submittedName>
</protein>
<dbReference type="CDD" id="cd12287">
    <property type="entry name" value="RRM_U2AF35_like"/>
    <property type="match status" value="1"/>
</dbReference>
<evidence type="ECO:0000256" key="6">
    <source>
        <dbReference type="PROSITE-ProRule" id="PRU00723"/>
    </source>
</evidence>
<evidence type="ECO:0000256" key="3">
    <source>
        <dbReference type="ARBA" id="ARBA00022771"/>
    </source>
</evidence>
<evidence type="ECO:0000259" key="7">
    <source>
        <dbReference type="PROSITE" id="PS50102"/>
    </source>
</evidence>
<evidence type="ECO:0000256" key="5">
    <source>
        <dbReference type="PROSITE-ProRule" id="PRU00176"/>
    </source>
</evidence>
<dbReference type="SMR" id="A2EGG1"/>
<dbReference type="InterPro" id="IPR000571">
    <property type="entry name" value="Znf_CCCH"/>
</dbReference>
<keyword evidence="1 6" id="KW-0479">Metal-binding</keyword>
<dbReference type="PROSITE" id="PS50103">
    <property type="entry name" value="ZF_C3H1"/>
    <property type="match status" value="1"/>
</dbReference>
<dbReference type="PRINTS" id="PR01848">
    <property type="entry name" value="U2AUXFACTOR"/>
</dbReference>
<keyword evidence="5" id="KW-0694">RNA-binding</keyword>
<dbReference type="SUPFAM" id="SSF54928">
    <property type="entry name" value="RNA-binding domain, RBD"/>
    <property type="match status" value="1"/>
</dbReference>
<dbReference type="EMBL" id="DS113382">
    <property type="protein sequence ID" value="EAY08244.1"/>
    <property type="molecule type" value="Genomic_DNA"/>
</dbReference>
<name>A2EGG1_TRIV3</name>
<dbReference type="OrthoDB" id="423462at2759"/>
<dbReference type="VEuPathDB" id="TrichDB:TVAG_404120"/>
<evidence type="ECO:0000313" key="10">
    <source>
        <dbReference type="Proteomes" id="UP000001542"/>
    </source>
</evidence>
<dbReference type="InterPro" id="IPR009145">
    <property type="entry name" value="U2AF_small"/>
</dbReference>
<evidence type="ECO:0000313" key="9">
    <source>
        <dbReference type="EMBL" id="EAY08244.1"/>
    </source>
</evidence>
<proteinExistence type="predicted"/>
<dbReference type="KEGG" id="tva:4766128"/>
<dbReference type="GO" id="GO:0000398">
    <property type="term" value="P:mRNA splicing, via spliceosome"/>
    <property type="evidence" value="ECO:0000318"/>
    <property type="project" value="GO_Central"/>
</dbReference>
<dbReference type="AlphaFoldDB" id="A2EGG1"/>
<evidence type="ECO:0000259" key="8">
    <source>
        <dbReference type="PROSITE" id="PS50103"/>
    </source>
</evidence>
<dbReference type="RefSeq" id="XP_001320467.1">
    <property type="nucleotide sequence ID" value="XM_001320432.1"/>
</dbReference>
<keyword evidence="4 6" id="KW-0862">Zinc</keyword>
<sequence>MSRLSHLVDDQQTENDSARHKNSTNICQIYEKTGACPNDYFPKCCPFKHPIKLMSRCLVFHHLYPNPDYFASFLPKNEQTMIKTRNLQSMIDSFFLDVYAEFKQFGNVQDIVIASNLTEHLYGNVYVRFNEPDEALACHKALQGRFYAGRKVTSSLIFFDKLSSLICVSKQSGKCFHGQCCPYVHPLQISRDVFNQAFPRILLSTPSALLTNTPDDYVSDPNMVV</sequence>
<reference evidence="9" key="2">
    <citation type="journal article" date="2007" name="Science">
        <title>Draft genome sequence of the sexually transmitted pathogen Trichomonas vaginalis.</title>
        <authorList>
            <person name="Carlton J.M."/>
            <person name="Hirt R.P."/>
            <person name="Silva J.C."/>
            <person name="Delcher A.L."/>
            <person name="Schatz M."/>
            <person name="Zhao Q."/>
            <person name="Wortman J.R."/>
            <person name="Bidwell S.L."/>
            <person name="Alsmark U.C.M."/>
            <person name="Besteiro S."/>
            <person name="Sicheritz-Ponten T."/>
            <person name="Noel C.J."/>
            <person name="Dacks J.B."/>
            <person name="Foster P.G."/>
            <person name="Simillion C."/>
            <person name="Van de Peer Y."/>
            <person name="Miranda-Saavedra D."/>
            <person name="Barton G.J."/>
            <person name="Westrop G.D."/>
            <person name="Mueller S."/>
            <person name="Dessi D."/>
            <person name="Fiori P.L."/>
            <person name="Ren Q."/>
            <person name="Paulsen I."/>
            <person name="Zhang H."/>
            <person name="Bastida-Corcuera F.D."/>
            <person name="Simoes-Barbosa A."/>
            <person name="Brown M.T."/>
            <person name="Hayes R.D."/>
            <person name="Mukherjee M."/>
            <person name="Okumura C.Y."/>
            <person name="Schneider R."/>
            <person name="Smith A.J."/>
            <person name="Vanacova S."/>
            <person name="Villalvazo M."/>
            <person name="Haas B.J."/>
            <person name="Pertea M."/>
            <person name="Feldblyum T.V."/>
            <person name="Utterback T.R."/>
            <person name="Shu C.L."/>
            <person name="Osoegawa K."/>
            <person name="de Jong P.J."/>
            <person name="Hrdy I."/>
            <person name="Horvathova L."/>
            <person name="Zubacova Z."/>
            <person name="Dolezal P."/>
            <person name="Malik S.B."/>
            <person name="Logsdon J.M. Jr."/>
            <person name="Henze K."/>
            <person name="Gupta A."/>
            <person name="Wang C.C."/>
            <person name="Dunne R.L."/>
            <person name="Upcroft J.A."/>
            <person name="Upcroft P."/>
            <person name="White O."/>
            <person name="Salzberg S.L."/>
            <person name="Tang P."/>
            <person name="Chiu C.-H."/>
            <person name="Lee Y.-S."/>
            <person name="Embley T.M."/>
            <person name="Coombs G.H."/>
            <person name="Mottram J.C."/>
            <person name="Tachezy J."/>
            <person name="Fraser-Liggett C.M."/>
            <person name="Johnson P.J."/>
        </authorList>
    </citation>
    <scope>NUCLEOTIDE SEQUENCE [LARGE SCALE GENOMIC DNA]</scope>
    <source>
        <strain evidence="9">G3</strain>
    </source>
</reference>